<dbReference type="Pfam" id="PF05017">
    <property type="entry name" value="TMP"/>
    <property type="match status" value="7"/>
</dbReference>
<dbReference type="Gene3D" id="1.20.120.20">
    <property type="entry name" value="Apolipoprotein"/>
    <property type="match status" value="1"/>
</dbReference>
<keyword evidence="1" id="KW-0812">Transmembrane</keyword>
<reference evidence="3" key="1">
    <citation type="submission" date="2020-08" db="EMBL/GenBank/DDBJ databases">
        <title>Sequencing the genomes of 1000 actinobacteria strains.</title>
        <authorList>
            <person name="Klenk H.-P."/>
        </authorList>
    </citation>
    <scope>NUCLEOTIDE SEQUENCE [LARGE SCALE GENOMIC DNA]</scope>
    <source>
        <strain evidence="3">DSM 27064</strain>
    </source>
</reference>
<dbReference type="Proteomes" id="UP000571183">
    <property type="component" value="Unassembled WGS sequence"/>
</dbReference>
<feature type="domain" description="Tape measure protein N-terminal" evidence="2">
    <location>
        <begin position="72"/>
        <end position="243"/>
    </location>
</feature>
<proteinExistence type="predicted"/>
<feature type="transmembrane region" description="Helical" evidence="1">
    <location>
        <begin position="341"/>
        <end position="362"/>
    </location>
</feature>
<evidence type="ECO:0000259" key="2">
    <source>
        <dbReference type="Pfam" id="PF20155"/>
    </source>
</evidence>
<gene>
    <name evidence="3" type="ORF">F5897_000941</name>
</gene>
<feature type="transmembrane region" description="Helical" evidence="1">
    <location>
        <begin position="430"/>
        <end position="451"/>
    </location>
</feature>
<dbReference type="NCBIfam" id="TIGR02675">
    <property type="entry name" value="tape_meas_nterm"/>
    <property type="match status" value="1"/>
</dbReference>
<protein>
    <submittedName>
        <fullName evidence="3">Tape measure domain-containing protein</fullName>
    </submittedName>
</protein>
<dbReference type="SUPFAM" id="SSF48371">
    <property type="entry name" value="ARM repeat"/>
    <property type="match status" value="1"/>
</dbReference>
<dbReference type="RefSeq" id="WP_221221296.1">
    <property type="nucleotide sequence ID" value="NZ_JACIFD010000008.1"/>
</dbReference>
<dbReference type="InterPro" id="IPR016024">
    <property type="entry name" value="ARM-type_fold"/>
</dbReference>
<evidence type="ECO:0000256" key="1">
    <source>
        <dbReference type="SAM" id="Phobius"/>
    </source>
</evidence>
<feature type="transmembrane region" description="Helical" evidence="1">
    <location>
        <begin position="368"/>
        <end position="388"/>
    </location>
</feature>
<comment type="caution">
    <text evidence="3">The sequence shown here is derived from an EMBL/GenBank/DDBJ whole genome shotgun (WGS) entry which is preliminary data.</text>
</comment>
<feature type="transmembrane region" description="Helical" evidence="1">
    <location>
        <begin position="309"/>
        <end position="329"/>
    </location>
</feature>
<accession>A0A840DQ03</accession>
<dbReference type="InterPro" id="IPR013491">
    <property type="entry name" value="Tape_meas_N"/>
</dbReference>
<evidence type="ECO:0000313" key="3">
    <source>
        <dbReference type="EMBL" id="MBB4071629.1"/>
    </source>
</evidence>
<dbReference type="EMBL" id="JACIFD010000008">
    <property type="protein sequence ID" value="MBB4071629.1"/>
    <property type="molecule type" value="Genomic_DNA"/>
</dbReference>
<feature type="transmembrane region" description="Helical" evidence="1">
    <location>
        <begin position="485"/>
        <end position="504"/>
    </location>
</feature>
<organism evidence="3 4">
    <name type="scientific">Canibacter oris</name>
    <dbReference type="NCBI Taxonomy" id="1365628"/>
    <lineage>
        <taxon>Bacteria</taxon>
        <taxon>Bacillati</taxon>
        <taxon>Actinomycetota</taxon>
        <taxon>Actinomycetes</taxon>
        <taxon>Micrococcales</taxon>
        <taxon>Microbacteriaceae</taxon>
        <taxon>Canibacter</taxon>
    </lineage>
</organism>
<keyword evidence="1" id="KW-1133">Transmembrane helix</keyword>
<dbReference type="Pfam" id="PF20155">
    <property type="entry name" value="TMP_3"/>
    <property type="match status" value="1"/>
</dbReference>
<feature type="transmembrane region" description="Helical" evidence="1">
    <location>
        <begin position="395"/>
        <end position="418"/>
    </location>
</feature>
<keyword evidence="4" id="KW-1185">Reference proteome</keyword>
<keyword evidence="1" id="KW-0472">Membrane</keyword>
<evidence type="ECO:0000313" key="4">
    <source>
        <dbReference type="Proteomes" id="UP000571183"/>
    </source>
</evidence>
<sequence>MSQLGIAYIQIIPSLKGAAEQIRKALGDDAAVFKKTGQEVGGGMMNGLQNAATAVTGALAAGLGTALVKGFSRLNSIDQAKAKLQGLGASAETVDQVMKNALSSVKGTAFGLDSAATAAAGALAAGIKPGKELERNLKLVADAATIAGTDMGSMGAIFNKVAASNKVQMDVINQLHDAGVPILSLLAKQMGVTAEEAAKMASSGAIDFATFQAAMEQGLGGAALSSGNTFAGAMANVAAALGRIGAGLLGGIFPKLAPLFQAAQAALAPLEEKAKQLGDAIGNHINPYIEKLTTFLSAAEIEFGQFTTVIGPLAAAFAALGAGGFAPLISSIPGLSGVAGVLTRISSPIGLVIAGILGLIATSPELQSAFGTALATVLDAVLSLAATFEPFLNALIAALPAAAAAATVVLSGLAAVLVEVGHFIKDNKEVLGVLVAALVAATAAWKTYMFVKKAHMALTKAWTAVQKAAAAAQLALNTAMRANPIGVIITAVTALVGALVYFFTQTELGQEIWQNLMTFLSEAWTNISSFLTDLWNNLSQVFIDAWNAVSQFFTDLWTGIQTFLQGALQFIMDLFLNWTVPGLIISNWETISQFFQDVWNNIVSFFETALQFVLDLFLNWTVPGLIIKHWDDIRNFFQDVWNNIVSFFTTATTNIGTAVLNFLNGIKTVWETVWNAVSSFFKDVWNNIVNSAIGFGNMLRNKFDEVVSFVRSVPEKIIGFFTGLGNRLYESGRALIQGFLNGIKSAFESAKSFVANGLQSIRNLFPFSPAKEGPFSGRGWVAYSGKSVGETFTQSIAESIKRGRKSISGQLDKVQHDFADFQNQNYSLSSSVTSSAFNPGEFAAPGLFGSTEKSSEIVLAIAGDDAARFRAWVEARGAEVVERFAAPLSGNRLAAQLGV</sequence>
<name>A0A840DQ03_9MICO</name>
<dbReference type="AlphaFoldDB" id="A0A840DQ03"/>
<dbReference type="InterPro" id="IPR007713">
    <property type="entry name" value="TMP_rpt"/>
</dbReference>